<keyword evidence="10" id="KW-1185">Reference proteome</keyword>
<reference evidence="10" key="1">
    <citation type="journal article" date="2013" name="New Phytol.">
        <title>Comparative genomic and transcriptomic analyses reveal the hemibiotrophic stage shift of Colletotrichum fungi.</title>
        <authorList>
            <person name="Gan P."/>
            <person name="Ikeda K."/>
            <person name="Irieda H."/>
            <person name="Narusaka M."/>
            <person name="O'Connell R.J."/>
            <person name="Narusaka Y."/>
            <person name="Takano Y."/>
            <person name="Kubo Y."/>
            <person name="Shirasu K."/>
        </authorList>
    </citation>
    <scope>NUCLEOTIDE SEQUENCE [LARGE SCALE GENOMIC DNA]</scope>
    <source>
        <strain evidence="10">104-T / ATCC 96160 / CBS 514.97 / LARS 414 / MAFF 240422</strain>
    </source>
</reference>
<organism evidence="9 10">
    <name type="scientific">Colletotrichum orbiculare (strain 104-T / ATCC 96160 / CBS 514.97 / LARS 414 / MAFF 240422)</name>
    <name type="common">Cucumber anthracnose fungus</name>
    <name type="synonym">Colletotrichum lagenarium</name>
    <dbReference type="NCBI Taxonomy" id="1213857"/>
    <lineage>
        <taxon>Eukaryota</taxon>
        <taxon>Fungi</taxon>
        <taxon>Dikarya</taxon>
        <taxon>Ascomycota</taxon>
        <taxon>Pezizomycotina</taxon>
        <taxon>Sordariomycetes</taxon>
        <taxon>Hypocreomycetidae</taxon>
        <taxon>Glomerellales</taxon>
        <taxon>Glomerellaceae</taxon>
        <taxon>Colletotrichum</taxon>
        <taxon>Colletotrichum orbiculare species complex</taxon>
    </lineage>
</organism>
<keyword evidence="6" id="KW-0560">Oxidoreductase</keyword>
<dbReference type="GO" id="GO:0008395">
    <property type="term" value="F:steroid hydroxylase activity"/>
    <property type="evidence" value="ECO:0007669"/>
    <property type="project" value="TreeGrafter"/>
</dbReference>
<dbReference type="InterPro" id="IPR036396">
    <property type="entry name" value="Cyt_P450_sf"/>
</dbReference>
<evidence type="ECO:0008006" key="11">
    <source>
        <dbReference type="Google" id="ProtNLM"/>
    </source>
</evidence>
<keyword evidence="4 7" id="KW-0479">Metal-binding</keyword>
<comment type="cofactor">
    <cofactor evidence="1 7">
        <name>heme</name>
        <dbReference type="ChEBI" id="CHEBI:30413"/>
    </cofactor>
</comment>
<dbReference type="STRING" id="1213857.A0A484FE28"/>
<dbReference type="AlphaFoldDB" id="A0A484FE28"/>
<name>A0A484FE28_COLOR</name>
<dbReference type="OrthoDB" id="3366823at2759"/>
<accession>A0A484FE28</accession>
<dbReference type="PRINTS" id="PR00465">
    <property type="entry name" value="EP450IV"/>
</dbReference>
<dbReference type="PANTHER" id="PTHR24304:SF2">
    <property type="entry name" value="24-HYDROXYCHOLESTEROL 7-ALPHA-HYDROXYLASE"/>
    <property type="match status" value="1"/>
</dbReference>
<dbReference type="Proteomes" id="UP000014480">
    <property type="component" value="Unassembled WGS sequence"/>
</dbReference>
<dbReference type="EMBL" id="AMCV02000035">
    <property type="protein sequence ID" value="TDZ16312.1"/>
    <property type="molecule type" value="Genomic_DNA"/>
</dbReference>
<evidence type="ECO:0000256" key="4">
    <source>
        <dbReference type="ARBA" id="ARBA00022723"/>
    </source>
</evidence>
<dbReference type="InterPro" id="IPR002403">
    <property type="entry name" value="Cyt_P450_E_grp-IV"/>
</dbReference>
<reference evidence="10" key="2">
    <citation type="journal article" date="2019" name="Mol. Plant Microbe Interact.">
        <title>Genome sequence resources for four phytopathogenic fungi from the Colletotrichum orbiculare species complex.</title>
        <authorList>
            <person name="Gan P."/>
            <person name="Tsushima A."/>
            <person name="Narusaka M."/>
            <person name="Narusaka Y."/>
            <person name="Takano Y."/>
            <person name="Kubo Y."/>
            <person name="Shirasu K."/>
        </authorList>
    </citation>
    <scope>GENOME REANNOTATION</scope>
    <source>
        <strain evidence="10">104-T / ATCC 96160 / CBS 514.97 / LARS 414 / MAFF 240422</strain>
    </source>
</reference>
<feature type="region of interest" description="Disordered" evidence="8">
    <location>
        <begin position="472"/>
        <end position="495"/>
    </location>
</feature>
<dbReference type="PANTHER" id="PTHR24304">
    <property type="entry name" value="CYTOCHROME P450 FAMILY 7"/>
    <property type="match status" value="1"/>
</dbReference>
<evidence type="ECO:0000313" key="9">
    <source>
        <dbReference type="EMBL" id="TDZ16312.1"/>
    </source>
</evidence>
<keyword evidence="6" id="KW-0503">Monooxygenase</keyword>
<dbReference type="InterPro" id="IPR050529">
    <property type="entry name" value="CYP450_sterol_14alpha_dmase"/>
</dbReference>
<keyword evidence="3 7" id="KW-0349">Heme</keyword>
<gene>
    <name evidence="9" type="ORF">Cob_v010607</name>
</gene>
<protein>
    <recommendedName>
        <fullName evidence="11">Nacht and ankyrin domain protein</fullName>
    </recommendedName>
</protein>
<evidence type="ECO:0000256" key="5">
    <source>
        <dbReference type="ARBA" id="ARBA00023004"/>
    </source>
</evidence>
<feature type="binding site" description="axial binding residue" evidence="7">
    <location>
        <position position="523"/>
    </location>
    <ligand>
        <name>heme</name>
        <dbReference type="ChEBI" id="CHEBI:30413"/>
    </ligand>
    <ligandPart>
        <name>Fe</name>
        <dbReference type="ChEBI" id="CHEBI:18248"/>
    </ligandPart>
</feature>
<dbReference type="GO" id="GO:0016705">
    <property type="term" value="F:oxidoreductase activity, acting on paired donors, with incorporation or reduction of molecular oxygen"/>
    <property type="evidence" value="ECO:0007669"/>
    <property type="project" value="InterPro"/>
</dbReference>
<evidence type="ECO:0000256" key="8">
    <source>
        <dbReference type="SAM" id="MobiDB-lite"/>
    </source>
</evidence>
<sequence>MFALLDHGLFQTRSEPPQVLDAVLAHIIIILSPFILGYGVKLSKHFLGGNKRGFSFPKFDWPPLRVPVLGDALSLLFDTEAFLCRLQKQCKTGIVHLSLPGKRFGIAMPGEGVRNLFRTSKDYVPVPGLFDALTVFFGLTPADHAVFNHDHISAFELRHTEGHKTSHQDASRRIIEHQRRDFSTYLNGESLRRIMNRFNLNFGKQLERRIAKDTGTSHLSDLYKFVRDAIFEAEVEALYGERLLSLCPTFSDDFWAFYDAFPTVSRKLPRCLFRSQYEKRDKMLANFQLWRSRCHAEFDWSDDELVNSDYEPVWGSRYVRRMVQRHEKMGFSDAGVASNMLGYLFVTTANSVPAAAWMVLHTVLDKDLRDRLRHELSIENPDTPVDLTACSSAPLLNSVYRETLRLHVASATGRASVSSGFGSHQTETVAMTANWLGGLDSTFWNEGPVADGVPQHPVGTFWAERFLVYPDDPSSGPTRPKSSIVHEVTQNDKKSVQDDSKAKLANSGLRGHWFPFGGGAWRCPGETLAKNSILASVFMLLRDYDIELVNPENVVGVTASHRHRILPFGTHAFDRAVPVSVTKR</sequence>
<dbReference type="InterPro" id="IPR001128">
    <property type="entry name" value="Cyt_P450"/>
</dbReference>
<proteinExistence type="inferred from homology"/>
<comment type="similarity">
    <text evidence="2">Belongs to the cytochrome P450 family.</text>
</comment>
<dbReference type="Pfam" id="PF00067">
    <property type="entry name" value="p450"/>
    <property type="match status" value="1"/>
</dbReference>
<evidence type="ECO:0000313" key="10">
    <source>
        <dbReference type="Proteomes" id="UP000014480"/>
    </source>
</evidence>
<keyword evidence="5 7" id="KW-0408">Iron</keyword>
<dbReference type="GO" id="GO:0005506">
    <property type="term" value="F:iron ion binding"/>
    <property type="evidence" value="ECO:0007669"/>
    <property type="project" value="InterPro"/>
</dbReference>
<evidence type="ECO:0000256" key="1">
    <source>
        <dbReference type="ARBA" id="ARBA00001971"/>
    </source>
</evidence>
<dbReference type="Gene3D" id="1.10.630.10">
    <property type="entry name" value="Cytochrome P450"/>
    <property type="match status" value="1"/>
</dbReference>
<dbReference type="GO" id="GO:0020037">
    <property type="term" value="F:heme binding"/>
    <property type="evidence" value="ECO:0007669"/>
    <property type="project" value="InterPro"/>
</dbReference>
<evidence type="ECO:0000256" key="7">
    <source>
        <dbReference type="PIRSR" id="PIRSR602403-1"/>
    </source>
</evidence>
<comment type="caution">
    <text evidence="9">The sequence shown here is derived from an EMBL/GenBank/DDBJ whole genome shotgun (WGS) entry which is preliminary data.</text>
</comment>
<evidence type="ECO:0000256" key="6">
    <source>
        <dbReference type="ARBA" id="ARBA00023033"/>
    </source>
</evidence>
<evidence type="ECO:0000256" key="2">
    <source>
        <dbReference type="ARBA" id="ARBA00010617"/>
    </source>
</evidence>
<evidence type="ECO:0000256" key="3">
    <source>
        <dbReference type="ARBA" id="ARBA00022617"/>
    </source>
</evidence>
<dbReference type="SUPFAM" id="SSF48264">
    <property type="entry name" value="Cytochrome P450"/>
    <property type="match status" value="1"/>
</dbReference>